<dbReference type="EMBL" id="RWGY01000026">
    <property type="protein sequence ID" value="TVU22662.1"/>
    <property type="molecule type" value="Genomic_DNA"/>
</dbReference>
<name>A0A5J9UGA7_9POAL</name>
<dbReference type="AlphaFoldDB" id="A0A5J9UGA7"/>
<keyword evidence="3" id="KW-1185">Reference proteome</keyword>
<dbReference type="Gramene" id="TVU22662">
    <property type="protein sequence ID" value="TVU22662"/>
    <property type="gene ID" value="EJB05_32377"/>
</dbReference>
<organism evidence="2 3">
    <name type="scientific">Eragrostis curvula</name>
    <name type="common">weeping love grass</name>
    <dbReference type="NCBI Taxonomy" id="38414"/>
    <lineage>
        <taxon>Eukaryota</taxon>
        <taxon>Viridiplantae</taxon>
        <taxon>Streptophyta</taxon>
        <taxon>Embryophyta</taxon>
        <taxon>Tracheophyta</taxon>
        <taxon>Spermatophyta</taxon>
        <taxon>Magnoliopsida</taxon>
        <taxon>Liliopsida</taxon>
        <taxon>Poales</taxon>
        <taxon>Poaceae</taxon>
        <taxon>PACMAD clade</taxon>
        <taxon>Chloridoideae</taxon>
        <taxon>Eragrostideae</taxon>
        <taxon>Eragrostidinae</taxon>
        <taxon>Eragrostis</taxon>
    </lineage>
</organism>
<evidence type="ECO:0000313" key="3">
    <source>
        <dbReference type="Proteomes" id="UP000324897"/>
    </source>
</evidence>
<reference evidence="2 3" key="1">
    <citation type="journal article" date="2019" name="Sci. Rep.">
        <title>A high-quality genome of Eragrostis curvula grass provides insights into Poaceae evolution and supports new strategies to enhance forage quality.</title>
        <authorList>
            <person name="Carballo J."/>
            <person name="Santos B.A.C.M."/>
            <person name="Zappacosta D."/>
            <person name="Garbus I."/>
            <person name="Selva J.P."/>
            <person name="Gallo C.A."/>
            <person name="Diaz A."/>
            <person name="Albertini E."/>
            <person name="Caccamo M."/>
            <person name="Echenique V."/>
        </authorList>
    </citation>
    <scope>NUCLEOTIDE SEQUENCE [LARGE SCALE GENOMIC DNA]</scope>
    <source>
        <strain evidence="3">cv. Victoria</strain>
        <tissue evidence="2">Leaf</tissue>
    </source>
</reference>
<sequence>MLQTFPSQLPLKPSAKCSPAPAPVPGLAQLWSSATAAAAGSDGGCPWHVHRHVRHPSRCRRYTRPSDPTTNSCAPSKHGPGAPTRATSRWGVPCSTHSHPSCGLKWYSTRPPCSDTMKRDPTRDCADGRTAVPGDRERTRRAMAVLPLEFPKCNLHEFKTARLDRFFLLNHLRQALNPSLVDCELNLVQVLLIQDIKLKGVLISTQSFSPSIPEVDGCLRVQMSICKLPTLTTADDPWLQGNGEQANEAFARSFAR</sequence>
<accession>A0A5J9UGA7</accession>
<gene>
    <name evidence="2" type="ORF">EJB05_32377</name>
</gene>
<proteinExistence type="predicted"/>
<feature type="region of interest" description="Disordered" evidence="1">
    <location>
        <begin position="59"/>
        <end position="88"/>
    </location>
</feature>
<evidence type="ECO:0000256" key="1">
    <source>
        <dbReference type="SAM" id="MobiDB-lite"/>
    </source>
</evidence>
<dbReference type="Proteomes" id="UP000324897">
    <property type="component" value="Unassembled WGS sequence"/>
</dbReference>
<protein>
    <submittedName>
        <fullName evidence="2">Uncharacterized protein</fullName>
    </submittedName>
</protein>
<comment type="caution">
    <text evidence="2">The sequence shown here is derived from an EMBL/GenBank/DDBJ whole genome shotgun (WGS) entry which is preliminary data.</text>
</comment>
<evidence type="ECO:0000313" key="2">
    <source>
        <dbReference type="EMBL" id="TVU22662.1"/>
    </source>
</evidence>
<feature type="non-terminal residue" evidence="2">
    <location>
        <position position="1"/>
    </location>
</feature>